<protein>
    <submittedName>
        <fullName evidence="2">Uncharacterized protein</fullName>
    </submittedName>
</protein>
<reference evidence="3" key="1">
    <citation type="submission" date="2016-10" db="EMBL/GenBank/DDBJ databases">
        <authorList>
            <person name="Varghese N."/>
            <person name="Submissions S."/>
        </authorList>
    </citation>
    <scope>NUCLEOTIDE SEQUENCE [LARGE SCALE GENOMIC DNA]</scope>
    <source>
        <strain evidence="3">Nm71</strain>
    </source>
</reference>
<dbReference type="AlphaFoldDB" id="A0A1I0CT20"/>
<dbReference type="RefSeq" id="WP_090658653.1">
    <property type="nucleotide sequence ID" value="NZ_FOIA01000016.1"/>
</dbReference>
<keyword evidence="1" id="KW-0812">Transmembrane</keyword>
<organism evidence="2 3">
    <name type="scientific">Nitrosomonas marina</name>
    <dbReference type="NCBI Taxonomy" id="917"/>
    <lineage>
        <taxon>Bacteria</taxon>
        <taxon>Pseudomonadati</taxon>
        <taxon>Pseudomonadota</taxon>
        <taxon>Betaproteobacteria</taxon>
        <taxon>Nitrosomonadales</taxon>
        <taxon>Nitrosomonadaceae</taxon>
        <taxon>Nitrosomonas</taxon>
    </lineage>
</organism>
<keyword evidence="1" id="KW-1133">Transmembrane helix</keyword>
<name>A0A1I0CT20_9PROT</name>
<accession>A0A1I0CT20</accession>
<dbReference type="Proteomes" id="UP000199345">
    <property type="component" value="Unassembled WGS sequence"/>
</dbReference>
<dbReference type="EMBL" id="FOIA01000016">
    <property type="protein sequence ID" value="SET22227.1"/>
    <property type="molecule type" value="Genomic_DNA"/>
</dbReference>
<keyword evidence="3" id="KW-1185">Reference proteome</keyword>
<sequence length="153" mass="17507">MINKLSYLFIITGIFGFLMLLPGVMDGSNYYYYRIKNGTKIELENNCFLVPDGWVKATRDIDNGGYGLLKFDQDQYEIILISKANEVFLTQVHKSALLEKVSKNLYRISKILGSSPNDETRYWLIIPQYDLVIEGRTIPITESFASNLQSTTC</sequence>
<evidence type="ECO:0000313" key="3">
    <source>
        <dbReference type="Proteomes" id="UP000199345"/>
    </source>
</evidence>
<gene>
    <name evidence="2" type="ORF">SAMN05216326_1162</name>
</gene>
<feature type="transmembrane region" description="Helical" evidence="1">
    <location>
        <begin position="6"/>
        <end position="25"/>
    </location>
</feature>
<proteinExistence type="predicted"/>
<evidence type="ECO:0000313" key="2">
    <source>
        <dbReference type="EMBL" id="SET22227.1"/>
    </source>
</evidence>
<evidence type="ECO:0000256" key="1">
    <source>
        <dbReference type="SAM" id="Phobius"/>
    </source>
</evidence>
<keyword evidence="1" id="KW-0472">Membrane</keyword>